<evidence type="ECO:0000256" key="2">
    <source>
        <dbReference type="ARBA" id="ARBA00022741"/>
    </source>
</evidence>
<dbReference type="InterPro" id="IPR008271">
    <property type="entry name" value="Ser/Thr_kinase_AS"/>
</dbReference>
<keyword evidence="9" id="KW-0723">Serine/threonine-protein kinase</keyword>
<sequence>MSTSWGWIGPYFIVIALAFLVGPFLASLPLFTHTFIRPLGMNVSQIVQFIADGICLLMVWGVATRARDDLRDNGRGQTFVRAMLFPSALLLIVLIASQAYEAHGIPVLGPPKQPLYNWLVTGGLIGAATWLTFAWVRHVDALTQAFTRRPRRQTKPTAVPTHQAPATSAAAEPAPARQVGAAAVRNGGSAPATLGRYQVMKELGRGAMGVVYLGKDPTIQRFVAIKTMRLDDIDSAEELKEFRERFFREAESTGRLSHPNIVTVYDAGEQDGLAFIAMEYLEGTLLSCYCQKSTLLPSKQVLQIVASVADALDYAHGQGVVHRDVKPPNIMILKQRVVKVMDFGIAKMASASKTHPSLIVGTPRYMSPEQATGREVDGRSDVFSLGVVLFELLTGERPFDADNMPALVTRITKAPHAPLLKYRQDLPTRVQSILDRALQKEIPNRYRHASDMAQDLRDIFQVMPR</sequence>
<dbReference type="Gene3D" id="3.30.200.20">
    <property type="entry name" value="Phosphorylase Kinase, domain 1"/>
    <property type="match status" value="1"/>
</dbReference>
<dbReference type="PANTHER" id="PTHR43289">
    <property type="entry name" value="MITOGEN-ACTIVATED PROTEIN KINASE KINASE KINASE 20-RELATED"/>
    <property type="match status" value="1"/>
</dbReference>
<dbReference type="PROSITE" id="PS00107">
    <property type="entry name" value="PROTEIN_KINASE_ATP"/>
    <property type="match status" value="1"/>
</dbReference>
<keyword evidence="7" id="KW-1133">Transmembrane helix</keyword>
<gene>
    <name evidence="9" type="ORF">NSPZN2_50216</name>
</gene>
<keyword evidence="10" id="KW-1185">Reference proteome</keyword>
<feature type="transmembrane region" description="Helical" evidence="7">
    <location>
        <begin position="7"/>
        <end position="26"/>
    </location>
</feature>
<feature type="compositionally biased region" description="Low complexity" evidence="6">
    <location>
        <begin position="164"/>
        <end position="175"/>
    </location>
</feature>
<dbReference type="RefSeq" id="WP_213043795.1">
    <property type="nucleotide sequence ID" value="NZ_CAJNBJ010000018.1"/>
</dbReference>
<evidence type="ECO:0000256" key="5">
    <source>
        <dbReference type="PROSITE-ProRule" id="PRU10141"/>
    </source>
</evidence>
<protein>
    <submittedName>
        <fullName evidence="9">Non-specific serine/threonine protein kinase</fullName>
        <ecNumber evidence="9">2.7.11.1</ecNumber>
    </submittedName>
</protein>
<feature type="domain" description="Protein kinase" evidence="8">
    <location>
        <begin position="197"/>
        <end position="460"/>
    </location>
</feature>
<dbReference type="EMBL" id="CAJNBJ010000018">
    <property type="protein sequence ID" value="CAE6788207.1"/>
    <property type="molecule type" value="Genomic_DNA"/>
</dbReference>
<keyword evidence="7" id="KW-0812">Transmembrane</keyword>
<evidence type="ECO:0000256" key="1">
    <source>
        <dbReference type="ARBA" id="ARBA00022679"/>
    </source>
</evidence>
<dbReference type="EC" id="2.7.11.1" evidence="9"/>
<evidence type="ECO:0000256" key="6">
    <source>
        <dbReference type="SAM" id="MobiDB-lite"/>
    </source>
</evidence>
<dbReference type="PANTHER" id="PTHR43289:SF6">
    <property type="entry name" value="SERINE_THREONINE-PROTEIN KINASE NEKL-3"/>
    <property type="match status" value="1"/>
</dbReference>
<feature type="binding site" evidence="5">
    <location>
        <position position="226"/>
    </location>
    <ligand>
        <name>ATP</name>
        <dbReference type="ChEBI" id="CHEBI:30616"/>
    </ligand>
</feature>
<keyword evidence="4 5" id="KW-0067">ATP-binding</keyword>
<keyword evidence="3 9" id="KW-0418">Kinase</keyword>
<dbReference type="PROSITE" id="PS50011">
    <property type="entry name" value="PROTEIN_KINASE_DOM"/>
    <property type="match status" value="1"/>
</dbReference>
<keyword evidence="1 9" id="KW-0808">Transferase</keyword>
<dbReference type="SMART" id="SM00220">
    <property type="entry name" value="S_TKc"/>
    <property type="match status" value="1"/>
</dbReference>
<feature type="region of interest" description="Disordered" evidence="6">
    <location>
        <begin position="148"/>
        <end position="175"/>
    </location>
</feature>
<feature type="transmembrane region" description="Helical" evidence="7">
    <location>
        <begin position="78"/>
        <end position="100"/>
    </location>
</feature>
<name>A0ABN7MBM1_9BACT</name>
<organism evidence="9 10">
    <name type="scientific">Nitrospira defluvii</name>
    <dbReference type="NCBI Taxonomy" id="330214"/>
    <lineage>
        <taxon>Bacteria</taxon>
        <taxon>Pseudomonadati</taxon>
        <taxon>Nitrospirota</taxon>
        <taxon>Nitrospiria</taxon>
        <taxon>Nitrospirales</taxon>
        <taxon>Nitrospiraceae</taxon>
        <taxon>Nitrospira</taxon>
    </lineage>
</organism>
<evidence type="ECO:0000256" key="7">
    <source>
        <dbReference type="SAM" id="Phobius"/>
    </source>
</evidence>
<evidence type="ECO:0000259" key="8">
    <source>
        <dbReference type="PROSITE" id="PS50011"/>
    </source>
</evidence>
<dbReference type="PROSITE" id="PS00108">
    <property type="entry name" value="PROTEIN_KINASE_ST"/>
    <property type="match status" value="1"/>
</dbReference>
<evidence type="ECO:0000256" key="4">
    <source>
        <dbReference type="ARBA" id="ARBA00022840"/>
    </source>
</evidence>
<dbReference type="Proteomes" id="UP000675880">
    <property type="component" value="Unassembled WGS sequence"/>
</dbReference>
<reference evidence="9 10" key="1">
    <citation type="submission" date="2021-02" db="EMBL/GenBank/DDBJ databases">
        <authorList>
            <person name="Han P."/>
        </authorList>
    </citation>
    <scope>NUCLEOTIDE SEQUENCE [LARGE SCALE GENOMIC DNA]</scope>
    <source>
        <strain evidence="9">Candidatus Nitrospira sp. ZN2</strain>
    </source>
</reference>
<dbReference type="SUPFAM" id="SSF56112">
    <property type="entry name" value="Protein kinase-like (PK-like)"/>
    <property type="match status" value="1"/>
</dbReference>
<feature type="transmembrane region" description="Helical" evidence="7">
    <location>
        <begin position="46"/>
        <end position="66"/>
    </location>
</feature>
<evidence type="ECO:0000256" key="3">
    <source>
        <dbReference type="ARBA" id="ARBA00022777"/>
    </source>
</evidence>
<evidence type="ECO:0000313" key="10">
    <source>
        <dbReference type="Proteomes" id="UP000675880"/>
    </source>
</evidence>
<feature type="transmembrane region" description="Helical" evidence="7">
    <location>
        <begin position="115"/>
        <end position="136"/>
    </location>
</feature>
<evidence type="ECO:0000313" key="9">
    <source>
        <dbReference type="EMBL" id="CAE6788207.1"/>
    </source>
</evidence>
<dbReference type="InterPro" id="IPR017441">
    <property type="entry name" value="Protein_kinase_ATP_BS"/>
</dbReference>
<keyword evidence="7" id="KW-0472">Membrane</keyword>
<dbReference type="InterPro" id="IPR000719">
    <property type="entry name" value="Prot_kinase_dom"/>
</dbReference>
<dbReference type="InterPro" id="IPR011009">
    <property type="entry name" value="Kinase-like_dom_sf"/>
</dbReference>
<dbReference type="GO" id="GO:0004674">
    <property type="term" value="F:protein serine/threonine kinase activity"/>
    <property type="evidence" value="ECO:0007669"/>
    <property type="project" value="UniProtKB-KW"/>
</dbReference>
<dbReference type="CDD" id="cd14014">
    <property type="entry name" value="STKc_PknB_like"/>
    <property type="match status" value="1"/>
</dbReference>
<dbReference type="Pfam" id="PF00069">
    <property type="entry name" value="Pkinase"/>
    <property type="match status" value="1"/>
</dbReference>
<proteinExistence type="predicted"/>
<comment type="caution">
    <text evidence="9">The sequence shown here is derived from an EMBL/GenBank/DDBJ whole genome shotgun (WGS) entry which is preliminary data.</text>
</comment>
<dbReference type="Gene3D" id="1.10.510.10">
    <property type="entry name" value="Transferase(Phosphotransferase) domain 1"/>
    <property type="match status" value="1"/>
</dbReference>
<accession>A0ABN7MBM1</accession>
<keyword evidence="2 5" id="KW-0547">Nucleotide-binding</keyword>